<dbReference type="InterPro" id="IPR058636">
    <property type="entry name" value="Beta-barrel_YknX"/>
</dbReference>
<dbReference type="EMBL" id="CP020814">
    <property type="protein sequence ID" value="ARK32386.1"/>
    <property type="molecule type" value="Genomic_DNA"/>
</dbReference>
<dbReference type="Gene3D" id="2.40.30.170">
    <property type="match status" value="1"/>
</dbReference>
<dbReference type="InterPro" id="IPR058639">
    <property type="entry name" value="BSH_YknX-like"/>
</dbReference>
<dbReference type="AlphaFoldDB" id="A0A1X9MG38"/>
<evidence type="ECO:0000259" key="6">
    <source>
        <dbReference type="Pfam" id="PF25989"/>
    </source>
</evidence>
<dbReference type="InterPro" id="IPR058637">
    <property type="entry name" value="YknX-like_C"/>
</dbReference>
<evidence type="ECO:0000256" key="3">
    <source>
        <dbReference type="SAM" id="Coils"/>
    </source>
</evidence>
<feature type="domain" description="YknX-like beta-barrel" evidence="7">
    <location>
        <begin position="210"/>
        <end position="292"/>
    </location>
</feature>
<keyword evidence="2 3" id="KW-0175">Coiled coil</keyword>
<proteinExistence type="predicted"/>
<gene>
    <name evidence="8" type="primary">yknX_1</name>
    <name evidence="8" type="ORF">BkAM31D_22390</name>
</gene>
<dbReference type="Gene3D" id="2.40.420.20">
    <property type="match status" value="1"/>
</dbReference>
<dbReference type="Proteomes" id="UP000193006">
    <property type="component" value="Chromosome"/>
</dbReference>
<comment type="subcellular location">
    <subcellularLocation>
        <location evidence="1">Cell envelope</location>
    </subcellularLocation>
</comment>
<feature type="domain" description="YknX-like barrel-sandwich hybrid" evidence="5">
    <location>
        <begin position="61"/>
        <end position="200"/>
    </location>
</feature>
<evidence type="ECO:0000259" key="5">
    <source>
        <dbReference type="Pfam" id="PF25984"/>
    </source>
</evidence>
<evidence type="ECO:0000259" key="4">
    <source>
        <dbReference type="Pfam" id="PF25982"/>
    </source>
</evidence>
<dbReference type="PANTHER" id="PTHR32347:SF14">
    <property type="entry name" value="EFFLUX SYSTEM COMPONENT YKNX-RELATED"/>
    <property type="match status" value="1"/>
</dbReference>
<feature type="domain" description="YknX-like alpha-helical hairpin" evidence="4">
    <location>
        <begin position="96"/>
        <end position="178"/>
    </location>
</feature>
<dbReference type="Pfam" id="PF25982">
    <property type="entry name" value="HH_YknX"/>
    <property type="match status" value="1"/>
</dbReference>
<protein>
    <submittedName>
        <fullName evidence="8">Putative efflux system component YknX</fullName>
    </submittedName>
</protein>
<evidence type="ECO:0000313" key="8">
    <source>
        <dbReference type="EMBL" id="ARK32386.1"/>
    </source>
</evidence>
<dbReference type="InterPro" id="IPR050465">
    <property type="entry name" value="UPF0194_transport"/>
</dbReference>
<evidence type="ECO:0000313" key="9">
    <source>
        <dbReference type="Proteomes" id="UP000193006"/>
    </source>
</evidence>
<organism evidence="8 9">
    <name type="scientific">Halalkalibacter krulwichiae</name>
    <dbReference type="NCBI Taxonomy" id="199441"/>
    <lineage>
        <taxon>Bacteria</taxon>
        <taxon>Bacillati</taxon>
        <taxon>Bacillota</taxon>
        <taxon>Bacilli</taxon>
        <taxon>Bacillales</taxon>
        <taxon>Bacillaceae</taxon>
        <taxon>Halalkalibacter</taxon>
    </lineage>
</organism>
<dbReference type="GO" id="GO:0030313">
    <property type="term" value="C:cell envelope"/>
    <property type="evidence" value="ECO:0007669"/>
    <property type="project" value="UniProtKB-SubCell"/>
</dbReference>
<dbReference type="InterPro" id="IPR058638">
    <property type="entry name" value="HH_YknX-like"/>
</dbReference>
<reference evidence="8 9" key="1">
    <citation type="submission" date="2017-04" db="EMBL/GenBank/DDBJ databases">
        <title>Bacillus krulwichiae AM31D Genome sequencing and assembly.</title>
        <authorList>
            <person name="Krulwich T.A."/>
            <person name="Anastor L."/>
            <person name="Ehrlich R."/>
            <person name="Ehrlich G.D."/>
            <person name="Janto B."/>
        </authorList>
    </citation>
    <scope>NUCLEOTIDE SEQUENCE [LARGE SCALE GENOMIC DNA]</scope>
    <source>
        <strain evidence="8 9">AM31D</strain>
    </source>
</reference>
<dbReference type="Pfam" id="PF25990">
    <property type="entry name" value="Beta-barrel_YknX"/>
    <property type="match status" value="1"/>
</dbReference>
<dbReference type="Pfam" id="PF25984">
    <property type="entry name" value="BSH_YknX"/>
    <property type="match status" value="1"/>
</dbReference>
<evidence type="ECO:0000256" key="1">
    <source>
        <dbReference type="ARBA" id="ARBA00004196"/>
    </source>
</evidence>
<dbReference type="KEGG" id="bkw:BkAM31D_22390"/>
<name>A0A1X9MG38_9BACI</name>
<feature type="domain" description="YknX-like C-terminal permuted SH3-like" evidence="6">
    <location>
        <begin position="299"/>
        <end position="365"/>
    </location>
</feature>
<keyword evidence="9" id="KW-1185">Reference proteome</keyword>
<evidence type="ECO:0000256" key="2">
    <source>
        <dbReference type="ARBA" id="ARBA00023054"/>
    </source>
</evidence>
<feature type="coiled-coil region" evidence="3">
    <location>
        <begin position="115"/>
        <end position="142"/>
    </location>
</feature>
<accession>A0A1X9MG38</accession>
<sequence length="368" mass="41663" precursor="true">MNKKKILIFVGVGLAISLFIWNGVMKTNASGTVTVKTVNPEMIEVVNEVMIPGKVELLKKETILNNPELGGEYQLLVEDGDKVEQGTPLVRYSNRNIKMDQELLELQIESGYLRINHIERQEKQLAEEKERAYNEMGKEETEKQFQAETDQLRLDKRMANLDLRQLLIQRDELNKLEENLTVHSDAKGKVMIPDSNSQSDKLLEIVADEFVVTGFLSEYDSILLAEGQDVRIASDMFPGEEWQGSVHQIGYFPIEDSLLGGETAMVQYPITVKINKGKTELLKPGYQMIMNVVLEEKEALTIPSEAIEQTNEEAFVYVMEEGRTVKRNIEIGITERNVFEVTKGLSTDDQVILHDSVITEGMAVESHD</sequence>
<dbReference type="STRING" id="199441.BkAM31D_22390"/>
<dbReference type="RefSeq" id="WP_066157303.1">
    <property type="nucleotide sequence ID" value="NZ_CP020814.1"/>
</dbReference>
<dbReference type="Pfam" id="PF25989">
    <property type="entry name" value="YknX_C"/>
    <property type="match status" value="1"/>
</dbReference>
<dbReference type="PANTHER" id="PTHR32347">
    <property type="entry name" value="EFFLUX SYSTEM COMPONENT YKNX-RELATED"/>
    <property type="match status" value="1"/>
</dbReference>
<evidence type="ECO:0000259" key="7">
    <source>
        <dbReference type="Pfam" id="PF25990"/>
    </source>
</evidence>